<dbReference type="SUPFAM" id="SSF55068">
    <property type="entry name" value="Peptide methionine sulfoxide reductase"/>
    <property type="match status" value="1"/>
</dbReference>
<dbReference type="Pfam" id="PF01641">
    <property type="entry name" value="SelR"/>
    <property type="match status" value="1"/>
</dbReference>
<feature type="domain" description="MsrB" evidence="9">
    <location>
        <begin position="356"/>
        <end position="479"/>
    </location>
</feature>
<dbReference type="PANTHER" id="PTHR42799:SF2">
    <property type="entry name" value="MITOCHONDRIAL PEPTIDE METHIONINE SULFOXIDE REDUCTASE"/>
    <property type="match status" value="1"/>
</dbReference>
<keyword evidence="11" id="KW-1185">Reference proteome</keyword>
<dbReference type="InterPro" id="IPR002579">
    <property type="entry name" value="Met_Sox_Rdtase_MsrB_dom"/>
</dbReference>
<evidence type="ECO:0000256" key="2">
    <source>
        <dbReference type="ARBA" id="ARBA00023002"/>
    </source>
</evidence>
<protein>
    <recommendedName>
        <fullName evidence="7">Peptide methionine sulfoxide reductase MsrA</fullName>
        <shortName evidence="7">Protein-methionine-S-oxide reductase</shortName>
        <ecNumber evidence="7">1.8.4.11</ecNumber>
    </recommendedName>
    <alternativeName>
        <fullName evidence="7">Peptide-methionine (S)-S-oxide reductase</fullName>
        <shortName evidence="7">Peptide Met(O) reductase</shortName>
    </alternativeName>
</protein>
<dbReference type="OrthoDB" id="4174719at2"/>
<dbReference type="EMBL" id="UGGU01000003">
    <property type="protein sequence ID" value="STO31830.1"/>
    <property type="molecule type" value="Genomic_DNA"/>
</dbReference>
<dbReference type="SUPFAM" id="SSF52833">
    <property type="entry name" value="Thioredoxin-like"/>
    <property type="match status" value="1"/>
</dbReference>
<dbReference type="NCBIfam" id="NF010625">
    <property type="entry name" value="PRK14018.1"/>
    <property type="match status" value="1"/>
</dbReference>
<dbReference type="Gene3D" id="3.30.1060.10">
    <property type="entry name" value="Peptide methionine sulphoxide reductase MsrA"/>
    <property type="match status" value="1"/>
</dbReference>
<dbReference type="PROSITE" id="PS51352">
    <property type="entry name" value="THIOREDOXIN_2"/>
    <property type="match status" value="1"/>
</dbReference>
<evidence type="ECO:0000256" key="7">
    <source>
        <dbReference type="HAMAP-Rule" id="MF_01401"/>
    </source>
</evidence>
<dbReference type="Pfam" id="PF08534">
    <property type="entry name" value="Redoxin"/>
    <property type="match status" value="1"/>
</dbReference>
<sequence>MKHIYKLFLLFMFVLGGVASFAKDIDLSKLKLKDIDGKEYNFSKEKKTYLKAWASWCPICLSSLEELDEFTKEEDRIEIVTVVFPGKAGEMKADEFKNWYKSLGYKNIKVLLDEKGEIQKLARIRAYPTGIFIDENAKIKNVVPGQLPKSNVLKFFGLEEKKEEIKEQKVLIEQNSAVQKENIKEIYLAGGCFWGVEAYMERIYGVIDAVSGYANGKTANPSYEDVIYRKTGHAETVKVTYDSSKLSLETLLEYYFRIVDPTSLNKQGNDRGTQYRTGIYYTDKNDEKIVTEALDNLQKKYKKKVVIENKSLENFYLAEEYHQDYLKKNPNGYCHIDLDKANDIIIDPKKYPKLSDKELRAKLSEKEYRITQLNDTERAFSNEYWNFFEPGIYVDITTGEPLFSSTDKYNSMCGWPSFTKPIVPEVVTYHTDKSFNMVRTEVRSRSGDAHLGHVFEDGPKDKGGLRYCINSGALNFIPLSEMEKEGYGYLISLVKE</sequence>
<accession>A0A377GXV4</accession>
<evidence type="ECO:0000313" key="10">
    <source>
        <dbReference type="EMBL" id="STO31830.1"/>
    </source>
</evidence>
<dbReference type="Gene3D" id="2.170.150.20">
    <property type="entry name" value="Peptide methionine sulfoxide reductase"/>
    <property type="match status" value="1"/>
</dbReference>
<dbReference type="PANTHER" id="PTHR42799">
    <property type="entry name" value="MITOCHONDRIAL PEPTIDE METHIONINE SULFOXIDE REDUCTASE"/>
    <property type="match status" value="1"/>
</dbReference>
<evidence type="ECO:0000256" key="3">
    <source>
        <dbReference type="ARBA" id="ARBA00023268"/>
    </source>
</evidence>
<evidence type="ECO:0000259" key="9">
    <source>
        <dbReference type="PROSITE" id="PS51790"/>
    </source>
</evidence>
<evidence type="ECO:0000256" key="4">
    <source>
        <dbReference type="ARBA" id="ARBA00047806"/>
    </source>
</evidence>
<dbReference type="RefSeq" id="WP_115270489.1">
    <property type="nucleotide sequence ID" value="NZ_UGGU01000003.1"/>
</dbReference>
<dbReference type="InterPro" id="IPR013766">
    <property type="entry name" value="Thioredoxin_domain"/>
</dbReference>
<dbReference type="SUPFAM" id="SSF51316">
    <property type="entry name" value="Mss4-like"/>
    <property type="match status" value="1"/>
</dbReference>
<dbReference type="InterPro" id="IPR011057">
    <property type="entry name" value="Mss4-like_sf"/>
</dbReference>
<reference evidence="10 11" key="1">
    <citation type="submission" date="2018-06" db="EMBL/GenBank/DDBJ databases">
        <authorList>
            <consortium name="Pathogen Informatics"/>
            <person name="Doyle S."/>
        </authorList>
    </citation>
    <scope>NUCLEOTIDE SEQUENCE [LARGE SCALE GENOMIC DNA]</scope>
    <source>
        <strain evidence="10 11">NCTC10723</strain>
    </source>
</reference>
<dbReference type="GO" id="GO:0033743">
    <property type="term" value="F:peptide-methionine (R)-S-oxide reductase activity"/>
    <property type="evidence" value="ECO:0007669"/>
    <property type="project" value="UniProtKB-EC"/>
</dbReference>
<dbReference type="FunFam" id="3.30.1060.10:FF:000007">
    <property type="entry name" value="Peptide methionine sulfoxide reductase msrA/msrB"/>
    <property type="match status" value="1"/>
</dbReference>
<dbReference type="InterPro" id="IPR013740">
    <property type="entry name" value="Redoxin"/>
</dbReference>
<dbReference type="InterPro" id="IPR036249">
    <property type="entry name" value="Thioredoxin-like_sf"/>
</dbReference>
<dbReference type="AlphaFoldDB" id="A0A377GXV4"/>
<keyword evidence="3" id="KW-0511">Multifunctional enzyme</keyword>
<comment type="function">
    <text evidence="7">Has an important function as a repair enzyme for proteins that have been inactivated by oxidation. Catalyzes the reversible oxidation-reduction of methionine sulfoxide in proteins to methionine.</text>
</comment>
<evidence type="ECO:0000256" key="1">
    <source>
        <dbReference type="ARBA" id="ARBA00008076"/>
    </source>
</evidence>
<dbReference type="Gene3D" id="3.40.30.10">
    <property type="entry name" value="Glutaredoxin"/>
    <property type="match status" value="1"/>
</dbReference>
<dbReference type="CDD" id="cd02966">
    <property type="entry name" value="TlpA_like_family"/>
    <property type="match status" value="1"/>
</dbReference>
<evidence type="ECO:0000256" key="5">
    <source>
        <dbReference type="ARBA" id="ARBA00048488"/>
    </source>
</evidence>
<keyword evidence="2 7" id="KW-0560">Oxidoreductase</keyword>
<dbReference type="EC" id="1.8.4.11" evidence="7"/>
<feature type="domain" description="Thioredoxin" evidence="8">
    <location>
        <begin position="21"/>
        <end position="161"/>
    </location>
</feature>
<dbReference type="InterPro" id="IPR002569">
    <property type="entry name" value="Met_Sox_Rdtase_MsrA_dom"/>
</dbReference>
<name>A0A377GXV4_9FUSO</name>
<proteinExistence type="inferred from homology"/>
<dbReference type="GO" id="GO:0034599">
    <property type="term" value="P:cellular response to oxidative stress"/>
    <property type="evidence" value="ECO:0007669"/>
    <property type="project" value="TreeGrafter"/>
</dbReference>
<organism evidence="10 11">
    <name type="scientific">Fusobacterium necrogenes</name>
    <dbReference type="NCBI Taxonomy" id="858"/>
    <lineage>
        <taxon>Bacteria</taxon>
        <taxon>Fusobacteriati</taxon>
        <taxon>Fusobacteriota</taxon>
        <taxon>Fusobacteriia</taxon>
        <taxon>Fusobacteriales</taxon>
        <taxon>Fusobacteriaceae</taxon>
        <taxon>Fusobacterium</taxon>
    </lineage>
</organism>
<feature type="active site" evidence="7">
    <location>
        <position position="192"/>
    </location>
</feature>
<dbReference type="GO" id="GO:0033744">
    <property type="term" value="F:L-methionine:thioredoxin-disulfide S-oxidoreductase activity"/>
    <property type="evidence" value="ECO:0007669"/>
    <property type="project" value="RHEA"/>
</dbReference>
<dbReference type="Proteomes" id="UP000255328">
    <property type="component" value="Unassembled WGS sequence"/>
</dbReference>
<dbReference type="FunFam" id="2.170.150.20:FF:000003">
    <property type="entry name" value="Peptide methionine sulfoxide reductase MsrB"/>
    <property type="match status" value="1"/>
</dbReference>
<comment type="similarity">
    <text evidence="1">In the C-terminal section; belongs to the MsrB Met sulfoxide reductase family.</text>
</comment>
<evidence type="ECO:0000259" key="8">
    <source>
        <dbReference type="PROSITE" id="PS51352"/>
    </source>
</evidence>
<dbReference type="GO" id="GO:0005737">
    <property type="term" value="C:cytoplasm"/>
    <property type="evidence" value="ECO:0007669"/>
    <property type="project" value="TreeGrafter"/>
</dbReference>
<evidence type="ECO:0000313" key="11">
    <source>
        <dbReference type="Proteomes" id="UP000255328"/>
    </source>
</evidence>
<dbReference type="InterPro" id="IPR036509">
    <property type="entry name" value="Met_Sox_Rdtase_MsrA_sf"/>
</dbReference>
<dbReference type="Pfam" id="PF01625">
    <property type="entry name" value="PMSR"/>
    <property type="match status" value="1"/>
</dbReference>
<dbReference type="NCBIfam" id="TIGR00401">
    <property type="entry name" value="msrA"/>
    <property type="match status" value="1"/>
</dbReference>
<dbReference type="InterPro" id="IPR050162">
    <property type="entry name" value="MsrA_MetSO_reductase"/>
</dbReference>
<gene>
    <name evidence="10" type="primary">msrAB</name>
    <name evidence="7" type="synonym">msrA</name>
    <name evidence="10" type="ORF">NCTC10723_01290</name>
</gene>
<dbReference type="HAMAP" id="MF_01401">
    <property type="entry name" value="MsrA"/>
    <property type="match status" value="1"/>
</dbReference>
<evidence type="ECO:0000256" key="6">
    <source>
        <dbReference type="ARBA" id="ARBA00048782"/>
    </source>
</evidence>
<dbReference type="NCBIfam" id="TIGR00357">
    <property type="entry name" value="peptide-methionine (R)-S-oxide reductase MsrB"/>
    <property type="match status" value="1"/>
</dbReference>
<comment type="catalytic activity">
    <reaction evidence="5">
        <text>L-methionyl-[protein] + [thioredoxin]-disulfide + H2O = L-methionyl-(R)-S-oxide-[protein] + [thioredoxin]-dithiol</text>
        <dbReference type="Rhea" id="RHEA:24164"/>
        <dbReference type="Rhea" id="RHEA-COMP:10698"/>
        <dbReference type="Rhea" id="RHEA-COMP:10700"/>
        <dbReference type="Rhea" id="RHEA-COMP:12313"/>
        <dbReference type="Rhea" id="RHEA-COMP:12314"/>
        <dbReference type="ChEBI" id="CHEBI:15377"/>
        <dbReference type="ChEBI" id="CHEBI:16044"/>
        <dbReference type="ChEBI" id="CHEBI:29950"/>
        <dbReference type="ChEBI" id="CHEBI:45764"/>
        <dbReference type="ChEBI" id="CHEBI:50058"/>
        <dbReference type="EC" id="1.8.4.12"/>
    </reaction>
</comment>
<comment type="catalytic activity">
    <reaction evidence="4 7">
        <text>L-methionyl-[protein] + [thioredoxin]-disulfide + H2O = L-methionyl-(S)-S-oxide-[protein] + [thioredoxin]-dithiol</text>
        <dbReference type="Rhea" id="RHEA:14217"/>
        <dbReference type="Rhea" id="RHEA-COMP:10698"/>
        <dbReference type="Rhea" id="RHEA-COMP:10700"/>
        <dbReference type="Rhea" id="RHEA-COMP:12313"/>
        <dbReference type="Rhea" id="RHEA-COMP:12315"/>
        <dbReference type="ChEBI" id="CHEBI:15377"/>
        <dbReference type="ChEBI" id="CHEBI:16044"/>
        <dbReference type="ChEBI" id="CHEBI:29950"/>
        <dbReference type="ChEBI" id="CHEBI:44120"/>
        <dbReference type="ChEBI" id="CHEBI:50058"/>
        <dbReference type="EC" id="1.8.4.11"/>
    </reaction>
</comment>
<dbReference type="PROSITE" id="PS51790">
    <property type="entry name" value="MSRB"/>
    <property type="match status" value="1"/>
</dbReference>
<comment type="catalytic activity">
    <reaction evidence="6 7">
        <text>[thioredoxin]-disulfide + L-methionine + H2O = L-methionine (S)-S-oxide + [thioredoxin]-dithiol</text>
        <dbReference type="Rhea" id="RHEA:19993"/>
        <dbReference type="Rhea" id="RHEA-COMP:10698"/>
        <dbReference type="Rhea" id="RHEA-COMP:10700"/>
        <dbReference type="ChEBI" id="CHEBI:15377"/>
        <dbReference type="ChEBI" id="CHEBI:29950"/>
        <dbReference type="ChEBI" id="CHEBI:50058"/>
        <dbReference type="ChEBI" id="CHEBI:57844"/>
        <dbReference type="ChEBI" id="CHEBI:58772"/>
        <dbReference type="EC" id="1.8.4.11"/>
    </reaction>
</comment>
<comment type="similarity">
    <text evidence="7">Belongs to the MsrA Met sulfoxide reductase family.</text>
</comment>
<dbReference type="GO" id="GO:0008113">
    <property type="term" value="F:peptide-methionine (S)-S-oxide reductase activity"/>
    <property type="evidence" value="ECO:0007669"/>
    <property type="project" value="UniProtKB-UniRule"/>
</dbReference>